<evidence type="ECO:0000256" key="1">
    <source>
        <dbReference type="SAM" id="SignalP"/>
    </source>
</evidence>
<dbReference type="AlphaFoldDB" id="A0A8S1GSC0"/>
<accession>A0A8S1GSC0</accession>
<dbReference type="EMBL" id="CAJGYM010000004">
    <property type="protein sequence ID" value="CAD6186547.1"/>
    <property type="molecule type" value="Genomic_DNA"/>
</dbReference>
<feature type="chain" id="PRO_5035936750" evidence="1">
    <location>
        <begin position="20"/>
        <end position="195"/>
    </location>
</feature>
<evidence type="ECO:0000313" key="3">
    <source>
        <dbReference type="Proteomes" id="UP000835052"/>
    </source>
</evidence>
<dbReference type="OrthoDB" id="5796595at2759"/>
<keyword evidence="3" id="KW-1185">Reference proteome</keyword>
<name>A0A8S1GSC0_9PELO</name>
<feature type="signal peptide" evidence="1">
    <location>
        <begin position="1"/>
        <end position="19"/>
    </location>
</feature>
<evidence type="ECO:0000313" key="2">
    <source>
        <dbReference type="EMBL" id="CAD6186547.1"/>
    </source>
</evidence>
<gene>
    <name evidence="2" type="ORF">CAUJ_LOCUS2466</name>
</gene>
<keyword evidence="1" id="KW-0732">Signal</keyword>
<proteinExistence type="predicted"/>
<organism evidence="2 3">
    <name type="scientific">Caenorhabditis auriculariae</name>
    <dbReference type="NCBI Taxonomy" id="2777116"/>
    <lineage>
        <taxon>Eukaryota</taxon>
        <taxon>Metazoa</taxon>
        <taxon>Ecdysozoa</taxon>
        <taxon>Nematoda</taxon>
        <taxon>Chromadorea</taxon>
        <taxon>Rhabditida</taxon>
        <taxon>Rhabditina</taxon>
        <taxon>Rhabditomorpha</taxon>
        <taxon>Rhabditoidea</taxon>
        <taxon>Rhabditidae</taxon>
        <taxon>Peloderinae</taxon>
        <taxon>Caenorhabditis</taxon>
    </lineage>
</organism>
<protein>
    <submittedName>
        <fullName evidence="2">Uncharacterized protein</fullName>
    </submittedName>
</protein>
<comment type="caution">
    <text evidence="2">The sequence shown here is derived from an EMBL/GenBank/DDBJ whole genome shotgun (WGS) entry which is preliminary data.</text>
</comment>
<reference evidence="2" key="1">
    <citation type="submission" date="2020-10" db="EMBL/GenBank/DDBJ databases">
        <authorList>
            <person name="Kikuchi T."/>
        </authorList>
    </citation>
    <scope>NUCLEOTIDE SEQUENCE</scope>
    <source>
        <strain evidence="2">NKZ352</strain>
    </source>
</reference>
<sequence>MITMRFLLPFVFLFATVQADSCDLTKEPKTWASIYAHNVVSYAIQTPVKYPEHTFCYQNDMSSKTITVHSHVHIARNNMVYNDTVTTAPPSVSNCANFNSQLVYCKNHCIDTPVLKAMIDIAVNNSLPSAVSSGIYQDMGGPPDWTVSTFQVDPSPANLEIDYEYYSDRRFCAVQLKANNTPYSLLIIAAEFYLY</sequence>
<dbReference type="Proteomes" id="UP000835052">
    <property type="component" value="Unassembled WGS sequence"/>
</dbReference>